<evidence type="ECO:0000313" key="4">
    <source>
        <dbReference type="EMBL" id="QGY72548.1"/>
    </source>
</evidence>
<protein>
    <submittedName>
        <fullName evidence="4">RNA dependent RNA polymerase</fullName>
    </submittedName>
</protein>
<dbReference type="RefSeq" id="YP_010800218.1">
    <property type="nucleotide sequence ID" value="NC_076753.1"/>
</dbReference>
<dbReference type="EMBL" id="MN532605">
    <property type="protein sequence ID" value="QGY72548.1"/>
    <property type="molecule type" value="Genomic_RNA"/>
</dbReference>
<keyword evidence="2" id="KW-0808">Transferase</keyword>
<evidence type="ECO:0000313" key="5">
    <source>
        <dbReference type="Proteomes" id="UP000831076"/>
    </source>
</evidence>
<name>A0ABX6FLX4_9VIRU</name>
<keyword evidence="5" id="KW-1185">Reference proteome</keyword>
<dbReference type="Proteomes" id="UP000831076">
    <property type="component" value="Segment"/>
</dbReference>
<dbReference type="InterPro" id="IPR043502">
    <property type="entry name" value="DNA/RNA_pol_sf"/>
</dbReference>
<reference evidence="4 5" key="1">
    <citation type="journal article" date="2020" name="Virus Evol.">
        <title>Analysis of the virome associated to grapevine downy mildew lesions reveals new mycovirus lineages.</title>
        <authorList>
            <person name="Chiapello M."/>
            <person name="Rodriguez-Romero J."/>
            <person name="Ayllon M.A."/>
            <person name="Turina M."/>
        </authorList>
    </citation>
    <scope>NUCLEOTIDE SEQUENCE [LARGE SCALE GENOMIC DNA]</scope>
    <source>
        <strain evidence="4">DMG-C_28172</strain>
    </source>
</reference>
<proteinExistence type="predicted"/>
<accession>A0ABX6FLX4</accession>
<evidence type="ECO:0000256" key="2">
    <source>
        <dbReference type="ARBA" id="ARBA00022679"/>
    </source>
</evidence>
<keyword evidence="1" id="KW-0696">RNA-directed RNA polymerase</keyword>
<evidence type="ECO:0000256" key="3">
    <source>
        <dbReference type="ARBA" id="ARBA00022695"/>
    </source>
</evidence>
<dbReference type="GeneID" id="80538709"/>
<sequence length="696" mass="79204">MSGFEVRVRNIALRCTRSSSEDIISRLERFSGLMSEIFKITLTVPTLRDNSHIKHFCSDLLEGKSHPWKETIRRLSSRGRLSVAASLFMFRKLIASAEPDPFEYIEKMSHKSPEPSSEFIAFCVRRTKELFPRGWDRSYVDKVLTATLPVTSSAEFSRASGGVRRLKASERWDRNSFVEYCLTSQEKAHRCASVVVPVETGGKWRVISKPPSCDHALKPLHKCMYDHLSKFPWLLRGDAKPGRFKEFVPKDGEVFVSGDYESATDNLCTPVQRAILVALLTQCRNVPLGVREHAVDTLSSDLKIQDGHTVLRQQRGQLMGEPLSFPLLCLVNYLTFEWSVGTDAPVRINGDDIVFRTIPDLVSKWEKEVGKSGLVLSVGKTMKSNRYYSLNSSFFDSHDGSFVPLIRPKAVWSSKERGCEQISSLHGRFHSFHQGFFGIRKRLLQAFFLNENRGNIFRSRRSVTRALGLKVDEGVLRGTDLWHRELYYLEQDNELPLPSRSFSEVRCNDIPKSWTRVSPHWYPADQVKEWGRQFAAETIQNAWENDVLLAEDAEKEWWTAHDMGCSPYSLSGLGNRIMRSMLRLTKPQLWRWYTQRRNKSVFGRVNFSRGKGVWRPDTTAAQADCVEHGDVDEKGKVELKVCVGTIWEEFEEDVRLVRAGPGTAVRFTSGRAFFGPPPTYDSSLLQSGPASAVVVS</sequence>
<keyword evidence="3" id="KW-0548">Nucleotidyltransferase</keyword>
<dbReference type="SUPFAM" id="SSF56672">
    <property type="entry name" value="DNA/RNA polymerases"/>
    <property type="match status" value="1"/>
</dbReference>
<organism evidence="4 5">
    <name type="scientific">Plasmopara viticola lesion associated ourmia-like virus 18</name>
    <dbReference type="NCBI Taxonomy" id="2686485"/>
    <lineage>
        <taxon>Viruses</taxon>
        <taxon>Riboviria</taxon>
        <taxon>Orthornavirae</taxon>
        <taxon>Lenarviricota</taxon>
        <taxon>Miaviricetes</taxon>
        <taxon>Ourlivirales</taxon>
        <taxon>Botourmiaviridae</taxon>
        <taxon>Magoulivirus</taxon>
        <taxon>Magoulivirus xiplasmoparae</taxon>
    </lineage>
</organism>
<evidence type="ECO:0000256" key="1">
    <source>
        <dbReference type="ARBA" id="ARBA00022484"/>
    </source>
</evidence>